<proteinExistence type="predicted"/>
<accession>A0ACC3NPS0</accession>
<organism evidence="1 2">
    <name type="scientific">Vermiconidia calcicola</name>
    <dbReference type="NCBI Taxonomy" id="1690605"/>
    <lineage>
        <taxon>Eukaryota</taxon>
        <taxon>Fungi</taxon>
        <taxon>Dikarya</taxon>
        <taxon>Ascomycota</taxon>
        <taxon>Pezizomycotina</taxon>
        <taxon>Dothideomycetes</taxon>
        <taxon>Dothideomycetidae</taxon>
        <taxon>Mycosphaerellales</taxon>
        <taxon>Extremaceae</taxon>
        <taxon>Vermiconidia</taxon>
    </lineage>
</organism>
<sequence>MLEGLCTKLFLPTESVAKFIQQHYGIPQPAIMHHFREELSTLLKGKLVTIKTSYGSEQRAIYLVSNDNPATADEDDKHFLWRGKPDVQLQYPTLPCLNVGTPMNHMLIPPEMCVFQPMQSFKVRHTVNLDRDLTAVRKKMTAASLVSPEAKMKLSDTLLITKQPKRDDKGLDEQLKEAFNNDGPNVLLVEAGVNKLPKYTSTMFRQAMIKNKILEKNDMAVKDVEPLFLQFRPDSNVVNLWRTQFTKFLSKHAENRKKTTIVILLQPDKHEKHIYKVIKCLGDCDLGFQTFFFNTANAELKLRQFGKDGPYKITNEIVSRMRMRNPPPPPPAQELQGKMDIAVAYHIAPITAPVPSLDDNGVIGTNTTPRYLVTFSTRDISESRYYLTKILLKSPQQMQDYDPCKDMIAILSKLLPKDKSKHRVTVIRSGYMVAEQERSEGGHGRELAIPVSIDMVDHRPALGAADYFDDSHDAVE</sequence>
<dbReference type="EMBL" id="JAUTXU010000024">
    <property type="protein sequence ID" value="KAK3719948.1"/>
    <property type="molecule type" value="Genomic_DNA"/>
</dbReference>
<comment type="caution">
    <text evidence="1">The sequence shown here is derived from an EMBL/GenBank/DDBJ whole genome shotgun (WGS) entry which is preliminary data.</text>
</comment>
<gene>
    <name evidence="1" type="ORF">LTR37_004071</name>
</gene>
<name>A0ACC3NPS0_9PEZI</name>
<evidence type="ECO:0000313" key="2">
    <source>
        <dbReference type="Proteomes" id="UP001281147"/>
    </source>
</evidence>
<keyword evidence="2" id="KW-1185">Reference proteome</keyword>
<protein>
    <submittedName>
        <fullName evidence="1">Uncharacterized protein</fullName>
    </submittedName>
</protein>
<dbReference type="Proteomes" id="UP001281147">
    <property type="component" value="Unassembled WGS sequence"/>
</dbReference>
<evidence type="ECO:0000313" key="1">
    <source>
        <dbReference type="EMBL" id="KAK3719948.1"/>
    </source>
</evidence>
<reference evidence="1" key="1">
    <citation type="submission" date="2023-07" db="EMBL/GenBank/DDBJ databases">
        <title>Black Yeasts Isolated from many extreme environments.</title>
        <authorList>
            <person name="Coleine C."/>
            <person name="Stajich J.E."/>
            <person name="Selbmann L."/>
        </authorList>
    </citation>
    <scope>NUCLEOTIDE SEQUENCE</scope>
    <source>
        <strain evidence="1">CCFEE 5714</strain>
    </source>
</reference>